<dbReference type="Gramene" id="Solyc00g034000.2.1">
    <property type="protein sequence ID" value="Solyc00g034000.2.1"/>
    <property type="gene ID" value="Solyc00g034000.2"/>
</dbReference>
<dbReference type="Proteomes" id="UP000004994">
    <property type="component" value="Unassembled WGS sequence"/>
</dbReference>
<feature type="region of interest" description="Disordered" evidence="8">
    <location>
        <begin position="31"/>
        <end position="52"/>
    </location>
</feature>
<feature type="transmembrane region" description="Helical" evidence="9">
    <location>
        <begin position="247"/>
        <end position="269"/>
    </location>
</feature>
<dbReference type="InterPro" id="IPR011701">
    <property type="entry name" value="MFS"/>
</dbReference>
<evidence type="ECO:0000313" key="11">
    <source>
        <dbReference type="EnsemblPlants" id="Solyc00g034000.2.1"/>
    </source>
</evidence>
<dbReference type="PANTHER" id="PTHR43791">
    <property type="entry name" value="PERMEASE-RELATED"/>
    <property type="match status" value="1"/>
</dbReference>
<evidence type="ECO:0000313" key="12">
    <source>
        <dbReference type="Proteomes" id="UP000004994"/>
    </source>
</evidence>
<keyword evidence="12" id="KW-1185">Reference proteome</keyword>
<feature type="domain" description="Major facilitator superfamily (MFS) profile" evidence="10">
    <location>
        <begin position="85"/>
        <end position="446"/>
    </location>
</feature>
<evidence type="ECO:0000256" key="8">
    <source>
        <dbReference type="SAM" id="MobiDB-lite"/>
    </source>
</evidence>
<evidence type="ECO:0000256" key="5">
    <source>
        <dbReference type="ARBA" id="ARBA00023136"/>
    </source>
</evidence>
<keyword evidence="4 9" id="KW-1133">Transmembrane helix</keyword>
<feature type="transmembrane region" description="Helical" evidence="9">
    <location>
        <begin position="157"/>
        <end position="179"/>
    </location>
</feature>
<comment type="similarity">
    <text evidence="7">Belongs to the major facilitator superfamily. Phosphate:H(+) symporter (TC 2.A.1.9) family.</text>
</comment>
<evidence type="ECO:0000256" key="4">
    <source>
        <dbReference type="ARBA" id="ARBA00022989"/>
    </source>
</evidence>
<dbReference type="InterPro" id="IPR020846">
    <property type="entry name" value="MFS_dom"/>
</dbReference>
<feature type="transmembrane region" description="Helical" evidence="9">
    <location>
        <begin position="365"/>
        <end position="382"/>
    </location>
</feature>
<dbReference type="GO" id="GO:0016020">
    <property type="term" value="C:membrane"/>
    <property type="evidence" value="ECO:0000318"/>
    <property type="project" value="GO_Central"/>
</dbReference>
<evidence type="ECO:0000256" key="2">
    <source>
        <dbReference type="ARBA" id="ARBA00022448"/>
    </source>
</evidence>
<feature type="transmembrane region" description="Helical" evidence="9">
    <location>
        <begin position="218"/>
        <end position="241"/>
    </location>
</feature>
<name>A0A494G9C2_SOLLC</name>
<dbReference type="Pfam" id="PF07690">
    <property type="entry name" value="MFS_1"/>
    <property type="match status" value="1"/>
</dbReference>
<reference evidence="11" key="1">
    <citation type="journal article" date="2012" name="Nature">
        <title>The tomato genome sequence provides insights into fleshy fruit evolution.</title>
        <authorList>
            <consortium name="Tomato Genome Consortium"/>
        </authorList>
    </citation>
    <scope>NUCLEOTIDE SEQUENCE [LARGE SCALE GENOMIC DNA]</scope>
    <source>
        <strain evidence="11">cv. Heinz 1706</strain>
    </source>
</reference>
<evidence type="ECO:0000256" key="6">
    <source>
        <dbReference type="ARBA" id="ARBA00037968"/>
    </source>
</evidence>
<dbReference type="InterPro" id="IPR036259">
    <property type="entry name" value="MFS_trans_sf"/>
</dbReference>
<evidence type="ECO:0000256" key="9">
    <source>
        <dbReference type="SAM" id="Phobius"/>
    </source>
</evidence>
<feature type="transmembrane region" description="Helical" evidence="9">
    <location>
        <begin position="388"/>
        <end position="411"/>
    </location>
</feature>
<dbReference type="EnsemblPlants" id="Solyc00g034000.2.1">
    <property type="protein sequence ID" value="Solyc00g034000.2.1"/>
    <property type="gene ID" value="Solyc00g034000.2"/>
</dbReference>
<dbReference type="Gene3D" id="1.20.1250.20">
    <property type="entry name" value="MFS general substrate transporter like domains"/>
    <property type="match status" value="1"/>
</dbReference>
<comment type="subcellular location">
    <subcellularLocation>
        <location evidence="1">Membrane</location>
        <topology evidence="1">Multi-pass membrane protein</topology>
    </subcellularLocation>
</comment>
<evidence type="ECO:0000256" key="7">
    <source>
        <dbReference type="ARBA" id="ARBA00044504"/>
    </source>
</evidence>
<dbReference type="AlphaFoldDB" id="A0A494G9C2"/>
<protein>
    <recommendedName>
        <fullName evidence="10">Major facilitator superfamily (MFS) profile domain-containing protein</fullName>
    </recommendedName>
</protein>
<comment type="similarity">
    <text evidence="6">Belongs to the major facilitator superfamily. Allantoate permease family.</text>
</comment>
<evidence type="ECO:0000256" key="1">
    <source>
        <dbReference type="ARBA" id="ARBA00004141"/>
    </source>
</evidence>
<keyword evidence="2" id="KW-0813">Transport</keyword>
<organism evidence="11">
    <name type="scientific">Solanum lycopersicum</name>
    <name type="common">Tomato</name>
    <name type="synonym">Lycopersicon esculentum</name>
    <dbReference type="NCBI Taxonomy" id="4081"/>
    <lineage>
        <taxon>Eukaryota</taxon>
        <taxon>Viridiplantae</taxon>
        <taxon>Streptophyta</taxon>
        <taxon>Embryophyta</taxon>
        <taxon>Tracheophyta</taxon>
        <taxon>Spermatophyta</taxon>
        <taxon>Magnoliopsida</taxon>
        <taxon>eudicotyledons</taxon>
        <taxon>Gunneridae</taxon>
        <taxon>Pentapetalae</taxon>
        <taxon>asterids</taxon>
        <taxon>lamiids</taxon>
        <taxon>Solanales</taxon>
        <taxon>Solanaceae</taxon>
        <taxon>Solanoideae</taxon>
        <taxon>Solaneae</taxon>
        <taxon>Solanum</taxon>
        <taxon>Solanum subgen. Lycopersicon</taxon>
    </lineage>
</organism>
<dbReference type="FunFam" id="1.20.1250.20:FF:000064">
    <property type="entry name" value="MFS allantoate transporter"/>
    <property type="match status" value="1"/>
</dbReference>
<dbReference type="SUPFAM" id="SSF103473">
    <property type="entry name" value="MFS general substrate transporter"/>
    <property type="match status" value="1"/>
</dbReference>
<sequence length="446" mass="48595">MANIPQDHAFAAVTNDAVSSNQINEKVAGKTDAAMALSSPDSPELSSTGSSDLDDNYNLYKQHEGEAPADATEAKKVLRKIDWRVMPVLFTLYLLQYLDKNGLNYVCCPRASAWGLQDDLNLVGQQYSWLGSIFYFGYLIAQFPAGWLMQRLPVGKFLGLTGVSWGVILMLTPACYNFAGIAANRFMLGLVEAAVNPGFVLVMSIWYTAQEQPLRLEIYYCTNGIATMFGGLLGYAIGHITTGLARWMYVFIIFGAMSLVAGLATLLVLPDLPSTAKFLNQRERAVAVERVAANRQGVKNHNFKIDQVWQTLADPKTWILFVLAVSAQVPNAAITSIPGGFVQFAALLGGGFVCSKWPNSRCPTMIVANLICIAGAGMLVGLPDDNKWGRLVALWLCYFQGLGFSMSLTMISSNISGYTKKQFTAALLFTGYCVGNIIGPQTFKDS</sequence>
<reference evidence="11" key="2">
    <citation type="submission" date="2019-04" db="UniProtKB">
        <authorList>
            <consortium name="EnsemblPlants"/>
        </authorList>
    </citation>
    <scope>IDENTIFICATION</scope>
    <source>
        <strain evidence="11">cv. Heinz 1706</strain>
    </source>
</reference>
<evidence type="ECO:0000259" key="10">
    <source>
        <dbReference type="PROSITE" id="PS50850"/>
    </source>
</evidence>
<keyword evidence="5 9" id="KW-0472">Membrane</keyword>
<dbReference type="PROSITE" id="PS50850">
    <property type="entry name" value="MFS"/>
    <property type="match status" value="1"/>
</dbReference>
<keyword evidence="3 9" id="KW-0812">Transmembrane</keyword>
<accession>A0A494G9C2</accession>
<dbReference type="InParanoid" id="A0A494G9C2"/>
<evidence type="ECO:0000256" key="3">
    <source>
        <dbReference type="ARBA" id="ARBA00022692"/>
    </source>
</evidence>
<feature type="transmembrane region" description="Helical" evidence="9">
    <location>
        <begin position="185"/>
        <end position="206"/>
    </location>
</feature>
<dbReference type="PANTHER" id="PTHR43791:SF70">
    <property type="entry name" value="MAJOR FACILITATOR SUPERFAMILY (MFS) PROFILE DOMAIN-CONTAINING PROTEIN"/>
    <property type="match status" value="1"/>
</dbReference>
<dbReference type="PaxDb" id="4081-Solyc00g034000.1.1"/>
<feature type="compositionally biased region" description="Polar residues" evidence="8">
    <location>
        <begin position="39"/>
        <end position="51"/>
    </location>
</feature>
<feature type="transmembrane region" description="Helical" evidence="9">
    <location>
        <begin position="127"/>
        <end position="145"/>
    </location>
</feature>
<dbReference type="GO" id="GO:0022857">
    <property type="term" value="F:transmembrane transporter activity"/>
    <property type="evidence" value="ECO:0000318"/>
    <property type="project" value="GO_Central"/>
</dbReference>
<proteinExistence type="inferred from homology"/>